<evidence type="ECO:0000313" key="1">
    <source>
        <dbReference type="EMBL" id="BAW26443.1"/>
    </source>
</evidence>
<organism evidence="1 2">
    <name type="scientific">Pseudomonas putida</name>
    <name type="common">Arthrobacter siderocapsulatus</name>
    <dbReference type="NCBI Taxonomy" id="303"/>
    <lineage>
        <taxon>Bacteria</taxon>
        <taxon>Pseudomonadati</taxon>
        <taxon>Pseudomonadota</taxon>
        <taxon>Gammaproteobacteria</taxon>
        <taxon>Pseudomonadales</taxon>
        <taxon>Pseudomonadaceae</taxon>
        <taxon>Pseudomonas</taxon>
    </lineage>
</organism>
<sequence length="114" mass="12525">MPREAPHLSSEAQIMTIDIDNFVAINDKRPGKEAFRVFGTVTVANPGIEPVLSTPSPRHRGGWEVLRLDLIEPDSPSMAVMTTKPVAYEQAGISPWTDLEIQGCEGRLKIVTID</sequence>
<protein>
    <submittedName>
        <fullName evidence="1">Uncharacterized protein</fullName>
    </submittedName>
</protein>
<dbReference type="EMBL" id="AP015029">
    <property type="protein sequence ID" value="BAW26443.1"/>
    <property type="molecule type" value="Genomic_DNA"/>
</dbReference>
<dbReference type="AlphaFoldDB" id="A0A1L7NM02"/>
<dbReference type="Proteomes" id="UP000218731">
    <property type="component" value="Chromosome 1"/>
</dbReference>
<name>A0A1L7NM02_PSEPU</name>
<gene>
    <name evidence="1" type="ORF">KF715C_ch58700</name>
</gene>
<reference evidence="1 2" key="1">
    <citation type="submission" date="2015-11" db="EMBL/GenBank/DDBJ databases">
        <title>Complete genome sequencing of a biphenyl-degrading bacterium, Pseudomonas putida KF715 (=NBRC110667).</title>
        <authorList>
            <person name="Suenaga H."/>
            <person name="Fujihara N."/>
            <person name="Watanabe T."/>
            <person name="Hirose J."/>
            <person name="Kimura N."/>
            <person name="Yamazoe A."/>
            <person name="Hosoyama A."/>
            <person name="Shimodaira J."/>
            <person name="Furukawa K."/>
        </authorList>
    </citation>
    <scope>NUCLEOTIDE SEQUENCE [LARGE SCALE GENOMIC DNA]</scope>
    <source>
        <strain evidence="1 2">KF715</strain>
    </source>
</reference>
<evidence type="ECO:0000313" key="2">
    <source>
        <dbReference type="Proteomes" id="UP000218731"/>
    </source>
</evidence>
<accession>A0A1L7NM02</accession>
<proteinExistence type="predicted"/>